<dbReference type="EMBL" id="JAWWNJ010000061">
    <property type="protein sequence ID" value="KAK7012987.1"/>
    <property type="molecule type" value="Genomic_DNA"/>
</dbReference>
<evidence type="ECO:0000313" key="1">
    <source>
        <dbReference type="EMBL" id="KAK7012987.1"/>
    </source>
</evidence>
<keyword evidence="2" id="KW-1185">Reference proteome</keyword>
<proteinExistence type="predicted"/>
<sequence length="275" mass="30414">MSMNLVRMSVIPPWIRPKSPRFQAHLNRAPYDNKFLSLCASNTNQEAVYDVFRGDMIFFISTGSQRTCWNSTSSPSFRRIVPFAIVHNVSPSSSSSTLAPALPRGFVFIRYVSPHSRASPPRFRVHSLFICRRQMAYPEQDTRSTPSSCAGAGLGAGRCLLVEDMAAAFAEYVYPPPPIRLCLIQIRRPLTIWRLPLQTIISLFVKALHIQHHPGPPPSVRLLLPSGSSPSPSIDVSVSPAHTVYADLPPRLAAHLYVYISGPSRPRPSEGTSPS</sequence>
<name>A0AAW0AIK3_9AGAR</name>
<dbReference type="Proteomes" id="UP001362999">
    <property type="component" value="Unassembled WGS sequence"/>
</dbReference>
<gene>
    <name evidence="1" type="ORF">R3P38DRAFT_3581451</name>
</gene>
<evidence type="ECO:0000313" key="2">
    <source>
        <dbReference type="Proteomes" id="UP001362999"/>
    </source>
</evidence>
<organism evidence="1 2">
    <name type="scientific">Favolaschia claudopus</name>
    <dbReference type="NCBI Taxonomy" id="2862362"/>
    <lineage>
        <taxon>Eukaryota</taxon>
        <taxon>Fungi</taxon>
        <taxon>Dikarya</taxon>
        <taxon>Basidiomycota</taxon>
        <taxon>Agaricomycotina</taxon>
        <taxon>Agaricomycetes</taxon>
        <taxon>Agaricomycetidae</taxon>
        <taxon>Agaricales</taxon>
        <taxon>Marasmiineae</taxon>
        <taxon>Mycenaceae</taxon>
        <taxon>Favolaschia</taxon>
    </lineage>
</organism>
<dbReference type="AlphaFoldDB" id="A0AAW0AIK3"/>
<protein>
    <submittedName>
        <fullName evidence="1">Uncharacterized protein</fullName>
    </submittedName>
</protein>
<comment type="caution">
    <text evidence="1">The sequence shown here is derived from an EMBL/GenBank/DDBJ whole genome shotgun (WGS) entry which is preliminary data.</text>
</comment>
<accession>A0AAW0AIK3</accession>
<reference evidence="1 2" key="1">
    <citation type="journal article" date="2024" name="J Genomics">
        <title>Draft genome sequencing and assembly of Favolaschia claudopus CIRM-BRFM 2984 isolated from oak limbs.</title>
        <authorList>
            <person name="Navarro D."/>
            <person name="Drula E."/>
            <person name="Chaduli D."/>
            <person name="Cazenave R."/>
            <person name="Ahrendt S."/>
            <person name="Wang J."/>
            <person name="Lipzen A."/>
            <person name="Daum C."/>
            <person name="Barry K."/>
            <person name="Grigoriev I.V."/>
            <person name="Favel A."/>
            <person name="Rosso M.N."/>
            <person name="Martin F."/>
        </authorList>
    </citation>
    <scope>NUCLEOTIDE SEQUENCE [LARGE SCALE GENOMIC DNA]</scope>
    <source>
        <strain evidence="1 2">CIRM-BRFM 2984</strain>
    </source>
</reference>